<dbReference type="InterPro" id="IPR050816">
    <property type="entry name" value="Flavin-dep_Halogenase_NPB"/>
</dbReference>
<proteinExistence type="inferred from homology"/>
<accession>A0ABV3D524</accession>
<dbReference type="PANTHER" id="PTHR43747">
    <property type="entry name" value="FAD-BINDING PROTEIN"/>
    <property type="match status" value="1"/>
</dbReference>
<dbReference type="RefSeq" id="WP_359214569.1">
    <property type="nucleotide sequence ID" value="NZ_JBEZAM010000062.1"/>
</dbReference>
<dbReference type="Gene3D" id="3.50.50.60">
    <property type="entry name" value="FAD/NAD(P)-binding domain"/>
    <property type="match status" value="1"/>
</dbReference>
<dbReference type="EMBL" id="JBEZAM010000062">
    <property type="protein sequence ID" value="MEU7297281.1"/>
    <property type="molecule type" value="Genomic_DNA"/>
</dbReference>
<keyword evidence="4" id="KW-1185">Reference proteome</keyword>
<sequence length="377" mass="41019">MTAATALTERVEAVVAGGGPAGAVAALVLARAGRRVLLVDRCTGESATSAFKVGETLPPAARPLLHDLGLWPAFAADAHLRCPGTCASWGSEALHGRSHLYDPHGHGWHLDRSRFDAFLRDAAVAAGARLREADVVSRNVTDAGERRLVVREQSRLKEVTCDWVVDATGRRAVIGRRLAHRSRQDRLVAVFALFSRRLPGRASDDSELRTLVEAAPNGWWYTARVPAGRVVAHLTDVDLADSVLRTAEGFLGEVARTRHIRARVDGYDPAHAPPPRWTAAHGLRLSPPAGPGWLATGDAAIAFDPLSSQGILTALHTGARAGATVDRCLAGETDSLAAYGAFLDRIANAYQHHRTEAYRQEQRWRRHAFWRRRQSWA</sequence>
<dbReference type="Proteomes" id="UP001551210">
    <property type="component" value="Unassembled WGS sequence"/>
</dbReference>
<dbReference type="InterPro" id="IPR036188">
    <property type="entry name" value="FAD/NAD-bd_sf"/>
</dbReference>
<name>A0ABV3D524_STREX</name>
<organism evidence="3 4">
    <name type="scientific">Streptomyces exfoliatus</name>
    <name type="common">Streptomyces hydrogenans</name>
    <dbReference type="NCBI Taxonomy" id="1905"/>
    <lineage>
        <taxon>Bacteria</taxon>
        <taxon>Bacillati</taxon>
        <taxon>Actinomycetota</taxon>
        <taxon>Actinomycetes</taxon>
        <taxon>Kitasatosporales</taxon>
        <taxon>Streptomycetaceae</taxon>
        <taxon>Streptomyces</taxon>
    </lineage>
</organism>
<dbReference type="Pfam" id="PF01494">
    <property type="entry name" value="FAD_binding_3"/>
    <property type="match status" value="1"/>
</dbReference>
<dbReference type="SUPFAM" id="SSF51905">
    <property type="entry name" value="FAD/NAD(P)-binding domain"/>
    <property type="match status" value="1"/>
</dbReference>
<reference evidence="3 4" key="1">
    <citation type="submission" date="2024-06" db="EMBL/GenBank/DDBJ databases">
        <title>The Natural Products Discovery Center: Release of the First 8490 Sequenced Strains for Exploring Actinobacteria Biosynthetic Diversity.</title>
        <authorList>
            <person name="Kalkreuter E."/>
            <person name="Kautsar S.A."/>
            <person name="Yang D."/>
            <person name="Bader C.D."/>
            <person name="Teijaro C.N."/>
            <person name="Fluegel L."/>
            <person name="Davis C.M."/>
            <person name="Simpson J.R."/>
            <person name="Lauterbach L."/>
            <person name="Steele A.D."/>
            <person name="Gui C."/>
            <person name="Meng S."/>
            <person name="Li G."/>
            <person name="Viehrig K."/>
            <person name="Ye F."/>
            <person name="Su P."/>
            <person name="Kiefer A.F."/>
            <person name="Nichols A."/>
            <person name="Cepeda A.J."/>
            <person name="Yan W."/>
            <person name="Fan B."/>
            <person name="Jiang Y."/>
            <person name="Adhikari A."/>
            <person name="Zheng C.-J."/>
            <person name="Schuster L."/>
            <person name="Cowan T.M."/>
            <person name="Smanski M.J."/>
            <person name="Chevrette M.G."/>
            <person name="De Carvalho L.P.S."/>
            <person name="Shen B."/>
        </authorList>
    </citation>
    <scope>NUCLEOTIDE SEQUENCE [LARGE SCALE GENOMIC DNA]</scope>
    <source>
        <strain evidence="3 4">NPDC045705</strain>
    </source>
</reference>
<dbReference type="PRINTS" id="PR00420">
    <property type="entry name" value="RNGMNOXGNASE"/>
</dbReference>
<protein>
    <submittedName>
        <fullName evidence="3">Tryptophan 7-halogenase</fullName>
    </submittedName>
</protein>
<evidence type="ECO:0000313" key="3">
    <source>
        <dbReference type="EMBL" id="MEU7297281.1"/>
    </source>
</evidence>
<dbReference type="InterPro" id="IPR002938">
    <property type="entry name" value="FAD-bd"/>
</dbReference>
<evidence type="ECO:0000256" key="1">
    <source>
        <dbReference type="ARBA" id="ARBA00038396"/>
    </source>
</evidence>
<comment type="similarity">
    <text evidence="1">Belongs to the flavin-dependent halogenase family. Bacterial tryptophan halogenase subfamily.</text>
</comment>
<feature type="domain" description="FAD-binding" evidence="2">
    <location>
        <begin position="11"/>
        <end position="217"/>
    </location>
</feature>
<evidence type="ECO:0000313" key="4">
    <source>
        <dbReference type="Proteomes" id="UP001551210"/>
    </source>
</evidence>
<gene>
    <name evidence="3" type="ORF">AB0A76_29480</name>
</gene>
<dbReference type="PANTHER" id="PTHR43747:SF1">
    <property type="entry name" value="SLR1998 PROTEIN"/>
    <property type="match status" value="1"/>
</dbReference>
<dbReference type="Gene3D" id="3.30.9.100">
    <property type="match status" value="1"/>
</dbReference>
<evidence type="ECO:0000259" key="2">
    <source>
        <dbReference type="Pfam" id="PF01494"/>
    </source>
</evidence>
<comment type="caution">
    <text evidence="3">The sequence shown here is derived from an EMBL/GenBank/DDBJ whole genome shotgun (WGS) entry which is preliminary data.</text>
</comment>